<feature type="compositionally biased region" description="Polar residues" evidence="1">
    <location>
        <begin position="75"/>
        <end position="90"/>
    </location>
</feature>
<proteinExistence type="predicted"/>
<name>A0A9Y2IGZ5_9PSEU</name>
<keyword evidence="3" id="KW-1185">Reference proteome</keyword>
<evidence type="ECO:0000256" key="1">
    <source>
        <dbReference type="SAM" id="MobiDB-lite"/>
    </source>
</evidence>
<organism evidence="2 3">
    <name type="scientific">Amycolatopsis carbonis</name>
    <dbReference type="NCBI Taxonomy" id="715471"/>
    <lineage>
        <taxon>Bacteria</taxon>
        <taxon>Bacillati</taxon>
        <taxon>Actinomycetota</taxon>
        <taxon>Actinomycetes</taxon>
        <taxon>Pseudonocardiales</taxon>
        <taxon>Pseudonocardiaceae</taxon>
        <taxon>Amycolatopsis</taxon>
    </lineage>
</organism>
<accession>A0A9Y2IGZ5</accession>
<dbReference type="EMBL" id="CP127294">
    <property type="protein sequence ID" value="WIX79897.1"/>
    <property type="molecule type" value="Genomic_DNA"/>
</dbReference>
<dbReference type="AlphaFoldDB" id="A0A9Y2IGZ5"/>
<dbReference type="RefSeq" id="WP_285970573.1">
    <property type="nucleotide sequence ID" value="NZ_CP127294.1"/>
</dbReference>
<protein>
    <submittedName>
        <fullName evidence="2">Uncharacterized protein</fullName>
    </submittedName>
</protein>
<reference evidence="2 3" key="1">
    <citation type="submission" date="2023-06" db="EMBL/GenBank/DDBJ databases">
        <authorList>
            <person name="Oyuntsetseg B."/>
            <person name="Kim S.B."/>
        </authorList>
    </citation>
    <scope>NUCLEOTIDE SEQUENCE [LARGE SCALE GENOMIC DNA]</scope>
    <source>
        <strain evidence="2 3">2-15</strain>
    </source>
</reference>
<dbReference type="Proteomes" id="UP001236014">
    <property type="component" value="Chromosome"/>
</dbReference>
<sequence>MGLVGAGALVAGAVVTAALLSGGPRPTTPVAEDTIPTGFSGAAALGGQAVPGPREHGVGGTTSGHREGTPAESGAGTTQPTHDTGSTTQQTGAPSTGAPSTTTPSEQSESTGAETTSDADKLQAVKAFYSSIDKNPDSALALLAPGLAQGETGSLVRAWSAARSIDVQDARVQDDGSVVAVAVLHQTDGTLLRVTQLFDVVERDVISEARLLSAVAFS</sequence>
<feature type="region of interest" description="Disordered" evidence="1">
    <location>
        <begin position="21"/>
        <end position="119"/>
    </location>
</feature>
<evidence type="ECO:0000313" key="2">
    <source>
        <dbReference type="EMBL" id="WIX79897.1"/>
    </source>
</evidence>
<gene>
    <name evidence="2" type="ORF">QRX50_03595</name>
</gene>
<feature type="compositionally biased region" description="Low complexity" evidence="1">
    <location>
        <begin position="91"/>
        <end position="111"/>
    </location>
</feature>
<dbReference type="KEGG" id="acab:QRX50_03595"/>
<evidence type="ECO:0000313" key="3">
    <source>
        <dbReference type="Proteomes" id="UP001236014"/>
    </source>
</evidence>